<sequence>MTDDRETIVGLSDTDGFTKHYLINDPIQIRFFENPRFSSTLKKHLSKVYKVACQIVENNENRDDETSLYLNFSGDVKKNVKGAREFSKAMFSSMQMKTYNDPKMDGKVINWSSNIYSQRVLQTIQKIFDNRKMFTVWEKTDLFTGYYVVYYFNTDTQQFGAFIENISRILLEEISFTEINNGNSSVKSKLFLQEFHQFIRDSQKQHEEIAVLYCKEQQLKVSLFGHKQQLKILKKQMQQLMHKHKLRTCYITMDESQRNYLLDECSEKLREIERQYTDDDVKFNVRQNEFQAPEYLVEKVKASINQMIFDHFTVTFEHITPETSQSLTTKEKTELKYFALINNCQTIDIEAKCKRKAFSVPKALTNTPISRLSKYITEQSTLFSSSDFMYYKAAVLHASIEIHSTSNHFMEENMDLTVLSSPVDAKKEGIDANKGNTFFETPSGQRTLFLHWTPATCNGNSQIKSKLKENVKKFISTSLQCISNNVEDHDKLERIIFSTTEWENCSNKKEFASEMINEMQYQLQTRIGCRWKILLVFSKNEQQTELYKEFLAVMLTRKTEKDCAATISIPVTVTEIKLSMSRNNLWKKCQNLFSSYIKQTICITKRLENQVDLKLWTQDMINAFYQYCITKCIMLHMLLNQTEQIIELTGRVNAVHEALDKFHIMTKIFKQKVIDVTYSKMPPKLSNTPKPASKQTNENQPIKSQEYFNIWFSYCKFDESICSRLKERLIGEGYLVSSNRTGDQKGTIQNCDLIIIYLSEEYAIKNANEIKDAKSSSKTILLIKPTKLACRGKNNWLHSMAIIQLSYELFDKNFIVELDENNFDREYDRLLIEILLYTKPGRAGQPIAKPRVVSSETLDNEIDVELPYFTNDRLVARTSHFTKNDKEEQKLTYKKYLKILMKSHRIPADEMKELMKSCESIIENVDNDEHRYYSCGDRHTDWLIEAKNRDADYTENERLLREGYRNEFVSCVKRWQQKKTNKIRLNIAPFTLTGDINDALFLIPIIDKEPWCNFDEVDTVENNMIRLNAHENDDRFNLKYYEPWFTLEESHDYFHELIDKDTPRRLRRSQEQHTTVDVPTDEQKGMITKMPQKRKKKSTSKSAGINANKNVEEYQDFITKFKSGQVAWDITEDRLMKLGETPYDKEHVKWLAHIKRSIANSRTKFWGKKALSSTSEQSWNYYRKKQLETIAEIDRSDGNNADLIRQRQIGCELKTKEEMDRLERLDDLSRTWRIPENFNQNFFRQKKKNIIEFQQLCAGSKIAKLTT</sequence>
<accession>A0A820KUX6</accession>
<name>A0A820KUX6_9BILA</name>
<gene>
    <name evidence="1" type="ORF">UJA718_LOCUS15458</name>
</gene>
<evidence type="ECO:0000313" key="2">
    <source>
        <dbReference type="Proteomes" id="UP000663873"/>
    </source>
</evidence>
<dbReference type="AlphaFoldDB" id="A0A820KUX6"/>
<proteinExistence type="predicted"/>
<evidence type="ECO:0000313" key="1">
    <source>
        <dbReference type="EMBL" id="CAF4345867.1"/>
    </source>
</evidence>
<keyword evidence="2" id="KW-1185">Reference proteome</keyword>
<dbReference type="EMBL" id="CAJOBP010002284">
    <property type="protein sequence ID" value="CAF4345867.1"/>
    <property type="molecule type" value="Genomic_DNA"/>
</dbReference>
<comment type="caution">
    <text evidence="1">The sequence shown here is derived from an EMBL/GenBank/DDBJ whole genome shotgun (WGS) entry which is preliminary data.</text>
</comment>
<reference evidence="1" key="1">
    <citation type="submission" date="2021-02" db="EMBL/GenBank/DDBJ databases">
        <authorList>
            <person name="Nowell W R."/>
        </authorList>
    </citation>
    <scope>NUCLEOTIDE SEQUENCE</scope>
</reference>
<protein>
    <submittedName>
        <fullName evidence="1">Uncharacterized protein</fullName>
    </submittedName>
</protein>
<dbReference type="Proteomes" id="UP000663873">
    <property type="component" value="Unassembled WGS sequence"/>
</dbReference>
<organism evidence="1 2">
    <name type="scientific">Rotaria socialis</name>
    <dbReference type="NCBI Taxonomy" id="392032"/>
    <lineage>
        <taxon>Eukaryota</taxon>
        <taxon>Metazoa</taxon>
        <taxon>Spiralia</taxon>
        <taxon>Gnathifera</taxon>
        <taxon>Rotifera</taxon>
        <taxon>Eurotatoria</taxon>
        <taxon>Bdelloidea</taxon>
        <taxon>Philodinida</taxon>
        <taxon>Philodinidae</taxon>
        <taxon>Rotaria</taxon>
    </lineage>
</organism>